<proteinExistence type="predicted"/>
<keyword evidence="5" id="KW-1185">Reference proteome</keyword>
<keyword evidence="1" id="KW-0285">Flavoprotein</keyword>
<dbReference type="GO" id="GO:0016491">
    <property type="term" value="F:oxidoreductase activity"/>
    <property type="evidence" value="ECO:0007669"/>
    <property type="project" value="InterPro"/>
</dbReference>
<organism evidence="4 5">
    <name type="scientific">Actinomadura viridis</name>
    <dbReference type="NCBI Taxonomy" id="58110"/>
    <lineage>
        <taxon>Bacteria</taxon>
        <taxon>Bacillati</taxon>
        <taxon>Actinomycetota</taxon>
        <taxon>Actinomycetes</taxon>
        <taxon>Streptosporangiales</taxon>
        <taxon>Thermomonosporaceae</taxon>
        <taxon>Actinomadura</taxon>
    </lineage>
</organism>
<evidence type="ECO:0000313" key="4">
    <source>
        <dbReference type="EMBL" id="MBG6093917.1"/>
    </source>
</evidence>
<dbReference type="InterPro" id="IPR005025">
    <property type="entry name" value="FMN_Rdtase-like_dom"/>
</dbReference>
<name>A0A931GNM1_9ACTN</name>
<evidence type="ECO:0000313" key="5">
    <source>
        <dbReference type="Proteomes" id="UP000614047"/>
    </source>
</evidence>
<evidence type="ECO:0000256" key="1">
    <source>
        <dbReference type="ARBA" id="ARBA00022630"/>
    </source>
</evidence>
<dbReference type="InterPro" id="IPR029039">
    <property type="entry name" value="Flavoprotein-like_sf"/>
</dbReference>
<accession>A0A931GNM1</accession>
<dbReference type="Gene3D" id="3.40.50.360">
    <property type="match status" value="1"/>
</dbReference>
<evidence type="ECO:0000259" key="3">
    <source>
        <dbReference type="Pfam" id="PF03358"/>
    </source>
</evidence>
<comment type="caution">
    <text evidence="4">The sequence shown here is derived from an EMBL/GenBank/DDBJ whole genome shotgun (WGS) entry which is preliminary data.</text>
</comment>
<dbReference type="Pfam" id="PF03358">
    <property type="entry name" value="FMN_red"/>
    <property type="match status" value="1"/>
</dbReference>
<gene>
    <name evidence="4" type="ORF">IW256_008030</name>
</gene>
<keyword evidence="2" id="KW-0288">FMN</keyword>
<dbReference type="AlphaFoldDB" id="A0A931GNM1"/>
<protein>
    <submittedName>
        <fullName evidence="4">Multimeric flavodoxin WrbA</fullName>
    </submittedName>
</protein>
<feature type="domain" description="NADPH-dependent FMN reductase-like" evidence="3">
    <location>
        <begin position="1"/>
        <end position="154"/>
    </location>
</feature>
<evidence type="ECO:0000256" key="2">
    <source>
        <dbReference type="ARBA" id="ARBA00022643"/>
    </source>
</evidence>
<dbReference type="PANTHER" id="PTHR43278:SF4">
    <property type="entry name" value="NAD(P)H-DEPENDENT FMN-CONTAINING OXIDOREDUCTASE YWQN-RELATED"/>
    <property type="match status" value="1"/>
</dbReference>
<sequence length="221" mass="23902">MKVLAISSSPRRDGNSSALAEAAVKGAVEAGHEVESVHLADYVTGMLDDCRRCRGADGACGIGDGYERLLMDHVVPADALIIATPLYWYGMNGRLKSFFDRLFCYTSGSSPVGEEVSAALQGKRVAALIACEESYRGATLGVEAQFQELTRYLHQELVGVVVGIGNSRGEVASDPSRPLERAADLGRRLFEIRVTDYRLDTPRSNRVWGSPETAAPADETY</sequence>
<dbReference type="Proteomes" id="UP000614047">
    <property type="component" value="Unassembled WGS sequence"/>
</dbReference>
<dbReference type="SUPFAM" id="SSF52218">
    <property type="entry name" value="Flavoproteins"/>
    <property type="match status" value="1"/>
</dbReference>
<dbReference type="PANTHER" id="PTHR43278">
    <property type="entry name" value="NAD(P)H-DEPENDENT FMN-CONTAINING OXIDOREDUCTASE YWQN-RELATED"/>
    <property type="match status" value="1"/>
</dbReference>
<reference evidence="4" key="1">
    <citation type="submission" date="2020-11" db="EMBL/GenBank/DDBJ databases">
        <title>Sequencing the genomes of 1000 actinobacteria strains.</title>
        <authorList>
            <person name="Klenk H.-P."/>
        </authorList>
    </citation>
    <scope>NUCLEOTIDE SEQUENCE</scope>
    <source>
        <strain evidence="4">DSM 43175</strain>
    </source>
</reference>
<dbReference type="InterPro" id="IPR051796">
    <property type="entry name" value="ISF_SsuE-like"/>
</dbReference>
<dbReference type="RefSeq" id="WP_197015917.1">
    <property type="nucleotide sequence ID" value="NZ_BAABES010000003.1"/>
</dbReference>
<dbReference type="EMBL" id="JADOUA010000001">
    <property type="protein sequence ID" value="MBG6093917.1"/>
    <property type="molecule type" value="Genomic_DNA"/>
</dbReference>